<evidence type="ECO:0000256" key="1">
    <source>
        <dbReference type="ARBA" id="ARBA00009477"/>
    </source>
</evidence>
<evidence type="ECO:0000313" key="7">
    <source>
        <dbReference type="EMBL" id="MDG0816896.1"/>
    </source>
</evidence>
<evidence type="ECO:0000313" key="8">
    <source>
        <dbReference type="Proteomes" id="UP001152321"/>
    </source>
</evidence>
<organism evidence="7 8">
    <name type="scientific">Bdellovibrio svalbardensis</name>
    <dbReference type="NCBI Taxonomy" id="2972972"/>
    <lineage>
        <taxon>Bacteria</taxon>
        <taxon>Pseudomonadati</taxon>
        <taxon>Bdellovibrionota</taxon>
        <taxon>Bdellovibrionia</taxon>
        <taxon>Bdellovibrionales</taxon>
        <taxon>Pseudobdellovibrionaceae</taxon>
        <taxon>Bdellovibrio</taxon>
    </lineage>
</organism>
<comment type="caution">
    <text evidence="7">The sequence shown here is derived from an EMBL/GenBank/DDBJ whole genome shotgun (WGS) entry which is preliminary data.</text>
</comment>
<dbReference type="RefSeq" id="WP_277578373.1">
    <property type="nucleotide sequence ID" value="NZ_JANRMI010000003.1"/>
</dbReference>
<reference evidence="7" key="1">
    <citation type="submission" date="2022-08" db="EMBL/GenBank/DDBJ databases">
        <title>Novel Bdellovibrio Species Isolated from Svalbard: Designation Bdellovibrio svalbardensis.</title>
        <authorList>
            <person name="Mitchell R.J."/>
            <person name="Choi S.Y."/>
        </authorList>
    </citation>
    <scope>NUCLEOTIDE SEQUENCE</scope>
    <source>
        <strain evidence="7">PAP01</strain>
    </source>
</reference>
<evidence type="ECO:0000259" key="6">
    <source>
        <dbReference type="Pfam" id="PF25954"/>
    </source>
</evidence>
<dbReference type="PANTHER" id="PTHR30469">
    <property type="entry name" value="MULTIDRUG RESISTANCE PROTEIN MDTA"/>
    <property type="match status" value="1"/>
</dbReference>
<feature type="domain" description="CusB-like beta-barrel" evidence="6">
    <location>
        <begin position="191"/>
        <end position="233"/>
    </location>
</feature>
<dbReference type="Gene3D" id="2.40.30.170">
    <property type="match status" value="1"/>
</dbReference>
<dbReference type="PRINTS" id="PR01490">
    <property type="entry name" value="RTXTOXIND"/>
</dbReference>
<keyword evidence="3" id="KW-0812">Transmembrane</keyword>
<dbReference type="InterPro" id="IPR058792">
    <property type="entry name" value="Beta-barrel_RND_2"/>
</dbReference>
<keyword evidence="3" id="KW-1133">Transmembrane helix</keyword>
<evidence type="ECO:0000259" key="5">
    <source>
        <dbReference type="Pfam" id="PF25917"/>
    </source>
</evidence>
<accession>A0ABT6DJ59</accession>
<keyword evidence="8" id="KW-1185">Reference proteome</keyword>
<dbReference type="SUPFAM" id="SSF111369">
    <property type="entry name" value="HlyD-like secretion proteins"/>
    <property type="match status" value="1"/>
</dbReference>
<gene>
    <name evidence="7" type="ORF">NWE73_11005</name>
</gene>
<dbReference type="PANTHER" id="PTHR30469:SF15">
    <property type="entry name" value="HLYD FAMILY OF SECRETION PROTEINS"/>
    <property type="match status" value="1"/>
</dbReference>
<dbReference type="EMBL" id="JANRMI010000003">
    <property type="protein sequence ID" value="MDG0816896.1"/>
    <property type="molecule type" value="Genomic_DNA"/>
</dbReference>
<feature type="domain" description="Multidrug resistance protein MdtA-like alpha-helical hairpin" evidence="4">
    <location>
        <begin position="85"/>
        <end position="154"/>
    </location>
</feature>
<keyword evidence="3" id="KW-0472">Membrane</keyword>
<dbReference type="Gene3D" id="2.40.50.100">
    <property type="match status" value="1"/>
</dbReference>
<protein>
    <submittedName>
        <fullName evidence="7">HlyD family secretion protein</fullName>
    </submittedName>
</protein>
<proteinExistence type="inferred from homology"/>
<dbReference type="Pfam" id="PF25917">
    <property type="entry name" value="BSH_RND"/>
    <property type="match status" value="1"/>
</dbReference>
<dbReference type="InterPro" id="IPR058625">
    <property type="entry name" value="MdtA-like_BSH"/>
</dbReference>
<dbReference type="InterPro" id="IPR006143">
    <property type="entry name" value="RND_pump_MFP"/>
</dbReference>
<dbReference type="NCBIfam" id="TIGR01730">
    <property type="entry name" value="RND_mfp"/>
    <property type="match status" value="1"/>
</dbReference>
<feature type="coiled-coil region" evidence="2">
    <location>
        <begin position="78"/>
        <end position="150"/>
    </location>
</feature>
<sequence>MEKLKGKRKQVMTAGGILGAIVIAVFGWYEWSHVSTDNAQIQAHTLMLSSKVSGIVMEVLVQENDSVKEGQVLARIDSKDYNNSLRQIEAELESAKVKFRDAETNYRRMNELFKKSVVSRQQYDTAEATYRELNKRVVAIQAQVAQAQLNASYTEIKAPSDGRIARKAVEPGMVIPVGQPLFGFVDSSLRWVTANFKETEITNIAKGKPVKIEVDALPGSDFHGEVESMSPSTGAVFSLLPPDNATGNFTKVVQRVPVRIKLLNLTPADIEKLQAGLSANVTVRVH</sequence>
<evidence type="ECO:0000256" key="2">
    <source>
        <dbReference type="SAM" id="Coils"/>
    </source>
</evidence>
<dbReference type="Pfam" id="PF25876">
    <property type="entry name" value="HH_MFP_RND"/>
    <property type="match status" value="1"/>
</dbReference>
<evidence type="ECO:0000256" key="3">
    <source>
        <dbReference type="SAM" id="Phobius"/>
    </source>
</evidence>
<evidence type="ECO:0000259" key="4">
    <source>
        <dbReference type="Pfam" id="PF25876"/>
    </source>
</evidence>
<keyword evidence="2" id="KW-0175">Coiled coil</keyword>
<comment type="similarity">
    <text evidence="1">Belongs to the membrane fusion protein (MFP) (TC 8.A.1) family.</text>
</comment>
<dbReference type="InterPro" id="IPR058624">
    <property type="entry name" value="MdtA-like_HH"/>
</dbReference>
<dbReference type="Gene3D" id="1.10.287.470">
    <property type="entry name" value="Helix hairpin bin"/>
    <property type="match status" value="1"/>
</dbReference>
<dbReference type="Proteomes" id="UP001152321">
    <property type="component" value="Unassembled WGS sequence"/>
</dbReference>
<name>A0ABT6DJ59_9BACT</name>
<feature type="domain" description="Multidrug resistance protein MdtA-like barrel-sandwich hybrid" evidence="5">
    <location>
        <begin position="48"/>
        <end position="182"/>
    </location>
</feature>
<feature type="transmembrane region" description="Helical" evidence="3">
    <location>
        <begin position="12"/>
        <end position="31"/>
    </location>
</feature>
<dbReference type="Pfam" id="PF25954">
    <property type="entry name" value="Beta-barrel_RND_2"/>
    <property type="match status" value="1"/>
</dbReference>